<accession>A0A3P7P9I9</accession>
<keyword evidence="4 7" id="KW-0732">Signal</keyword>
<feature type="chain" id="PRO_5036443207" evidence="7">
    <location>
        <begin position="18"/>
        <end position="133"/>
    </location>
</feature>
<evidence type="ECO:0000256" key="7">
    <source>
        <dbReference type="SAM" id="SignalP"/>
    </source>
</evidence>
<comment type="similarity">
    <text evidence="2">Belongs to the nonaspanin (TM9SF) (TC 9.A.2) family.</text>
</comment>
<keyword evidence="5" id="KW-1133">Transmembrane helix</keyword>
<keyword evidence="6" id="KW-0472">Membrane</keyword>
<sequence>MVLVSVFLFLQVFSAKAIPGLVPSTYCKTAIPGTCESKIDVFAGRMDSAVSVVAYPPEKFDQCTTEGTYKPAENLGELVFGQRLSTTAFQINFAEPVNCKALCVKKYPDQSTPSVSAYNDLLSGIKSFYDRHW</sequence>
<feature type="signal peptide" evidence="7">
    <location>
        <begin position="1"/>
        <end position="17"/>
    </location>
</feature>
<keyword evidence="9" id="KW-1185">Reference proteome</keyword>
<dbReference type="Proteomes" id="UP000281553">
    <property type="component" value="Unassembled WGS sequence"/>
</dbReference>
<evidence type="ECO:0000256" key="5">
    <source>
        <dbReference type="ARBA" id="ARBA00022989"/>
    </source>
</evidence>
<proteinExistence type="inferred from homology"/>
<reference evidence="8 9" key="1">
    <citation type="submission" date="2018-11" db="EMBL/GenBank/DDBJ databases">
        <authorList>
            <consortium name="Pathogen Informatics"/>
        </authorList>
    </citation>
    <scope>NUCLEOTIDE SEQUENCE [LARGE SCALE GENOMIC DNA]</scope>
</reference>
<dbReference type="OrthoDB" id="1666796at2759"/>
<protein>
    <submittedName>
        <fullName evidence="8">Uncharacterized protein</fullName>
    </submittedName>
</protein>
<evidence type="ECO:0000313" key="9">
    <source>
        <dbReference type="Proteomes" id="UP000281553"/>
    </source>
</evidence>
<evidence type="ECO:0000256" key="1">
    <source>
        <dbReference type="ARBA" id="ARBA00004141"/>
    </source>
</evidence>
<evidence type="ECO:0000256" key="3">
    <source>
        <dbReference type="ARBA" id="ARBA00022692"/>
    </source>
</evidence>
<evidence type="ECO:0000256" key="4">
    <source>
        <dbReference type="ARBA" id="ARBA00022729"/>
    </source>
</evidence>
<dbReference type="Pfam" id="PF02990">
    <property type="entry name" value="EMP70"/>
    <property type="match status" value="1"/>
</dbReference>
<organism evidence="8 9">
    <name type="scientific">Dibothriocephalus latus</name>
    <name type="common">Fish tapeworm</name>
    <name type="synonym">Diphyllobothrium latum</name>
    <dbReference type="NCBI Taxonomy" id="60516"/>
    <lineage>
        <taxon>Eukaryota</taxon>
        <taxon>Metazoa</taxon>
        <taxon>Spiralia</taxon>
        <taxon>Lophotrochozoa</taxon>
        <taxon>Platyhelminthes</taxon>
        <taxon>Cestoda</taxon>
        <taxon>Eucestoda</taxon>
        <taxon>Diphyllobothriidea</taxon>
        <taxon>Diphyllobothriidae</taxon>
        <taxon>Dibothriocephalus</taxon>
    </lineage>
</organism>
<comment type="subcellular location">
    <subcellularLocation>
        <location evidence="1">Membrane</location>
        <topology evidence="1">Multi-pass membrane protein</topology>
    </subcellularLocation>
</comment>
<dbReference type="AlphaFoldDB" id="A0A3P7P9I9"/>
<gene>
    <name evidence="8" type="ORF">DILT_LOCUS12573</name>
</gene>
<keyword evidence="3" id="KW-0812">Transmembrane</keyword>
<evidence type="ECO:0000256" key="2">
    <source>
        <dbReference type="ARBA" id="ARBA00005227"/>
    </source>
</evidence>
<dbReference type="InterPro" id="IPR004240">
    <property type="entry name" value="EMP70"/>
</dbReference>
<evidence type="ECO:0000256" key="6">
    <source>
        <dbReference type="ARBA" id="ARBA00023136"/>
    </source>
</evidence>
<evidence type="ECO:0000313" key="8">
    <source>
        <dbReference type="EMBL" id="VDN16742.1"/>
    </source>
</evidence>
<dbReference type="GO" id="GO:0016020">
    <property type="term" value="C:membrane"/>
    <property type="evidence" value="ECO:0007669"/>
    <property type="project" value="UniProtKB-SubCell"/>
</dbReference>
<name>A0A3P7P9I9_DIBLA</name>
<dbReference type="EMBL" id="UYRU01066931">
    <property type="protein sequence ID" value="VDN16742.1"/>
    <property type="molecule type" value="Genomic_DNA"/>
</dbReference>